<dbReference type="Proteomes" id="UP000190837">
    <property type="component" value="Unassembled WGS sequence"/>
</dbReference>
<feature type="transmembrane region" description="Helical" evidence="1">
    <location>
        <begin position="307"/>
        <end position="325"/>
    </location>
</feature>
<name>A0A1C3H5Q7_9GAMM</name>
<organism evidence="2 3">
    <name type="scientific">Cardiobacterium hominis</name>
    <dbReference type="NCBI Taxonomy" id="2718"/>
    <lineage>
        <taxon>Bacteria</taxon>
        <taxon>Pseudomonadati</taxon>
        <taxon>Pseudomonadota</taxon>
        <taxon>Gammaproteobacteria</taxon>
        <taxon>Cardiobacteriales</taxon>
        <taxon>Cardiobacteriaceae</taxon>
        <taxon>Cardiobacterium</taxon>
    </lineage>
</organism>
<dbReference type="AlphaFoldDB" id="A0A1C3H5Q7"/>
<sequence>MNLNNQPKNLTCLLLHSVIDTCDFFQELHVNFWDLDNGLIDLDIGFLIKRLSTKRSGYENSLIIHIPGVYDSAKFSDLGGMFSDIDIASSIFNENIEVKQYNGKATLITRIKKNNEKIAVLPLDIHDNNFVDIKADQETSSTKVQINFDKEISKLIKQDMNYNYIYTRFRINNIKKINFIDDFSPSDKNILSSYVRTKIFDFRVNESRWIPQRLQSFNGLDIIYPKVTHCFLTISRQYELGNHSNNFKITRSLIEEPIWQRYLSTGNNSHKKDIDNSLGYHWKASISESGIKFFGRFSKIHSSISKVYTFIIIMILIGILSSYLPSVIKEILGLSKISVIIIMILSLFLIIHKRLIILAPLSSIINKLKSIFS</sequence>
<protein>
    <submittedName>
        <fullName evidence="2">Uncharacterized protein</fullName>
    </submittedName>
</protein>
<evidence type="ECO:0000313" key="2">
    <source>
        <dbReference type="EMBL" id="SAM68369.1"/>
    </source>
</evidence>
<evidence type="ECO:0000256" key="1">
    <source>
        <dbReference type="SAM" id="Phobius"/>
    </source>
</evidence>
<reference evidence="3" key="1">
    <citation type="submission" date="2016-04" db="EMBL/GenBank/DDBJ databases">
        <authorList>
            <person name="Tagini F."/>
        </authorList>
    </citation>
    <scope>NUCLEOTIDE SEQUENCE [LARGE SCALE GENOMIC DNA]</scope>
    <source>
        <strain evidence="3">CHUV0807</strain>
    </source>
</reference>
<keyword evidence="1" id="KW-0812">Transmembrane</keyword>
<accession>A0A1C3H5Q7</accession>
<keyword evidence="1" id="KW-1133">Transmembrane helix</keyword>
<proteinExistence type="predicted"/>
<dbReference type="EMBL" id="FKLO01000065">
    <property type="protein sequence ID" value="SAM68369.1"/>
    <property type="molecule type" value="Genomic_DNA"/>
</dbReference>
<evidence type="ECO:0000313" key="3">
    <source>
        <dbReference type="Proteomes" id="UP000190837"/>
    </source>
</evidence>
<dbReference type="RefSeq" id="WP_143312293.1">
    <property type="nucleotide sequence ID" value="NZ_CP171111.1"/>
</dbReference>
<keyword evidence="1" id="KW-0472">Membrane</keyword>
<feature type="transmembrane region" description="Helical" evidence="1">
    <location>
        <begin position="331"/>
        <end position="351"/>
    </location>
</feature>
<gene>
    <name evidence="2" type="ORF">CHUV0807_1914</name>
</gene>